<protein>
    <submittedName>
        <fullName evidence="3">Ketosteroid isomerase-like protein</fullName>
    </submittedName>
</protein>
<keyword evidence="4" id="KW-1185">Reference proteome</keyword>
<accession>A0A366FGN7</accession>
<dbReference type="Pfam" id="PF12680">
    <property type="entry name" value="SnoaL_2"/>
    <property type="match status" value="2"/>
</dbReference>
<comment type="caution">
    <text evidence="3">The sequence shown here is derived from an EMBL/GenBank/DDBJ whole genome shotgun (WGS) entry which is preliminary data.</text>
</comment>
<dbReference type="InterPro" id="IPR037401">
    <property type="entry name" value="SnoaL-like"/>
</dbReference>
<evidence type="ECO:0000259" key="2">
    <source>
        <dbReference type="Pfam" id="PF12680"/>
    </source>
</evidence>
<dbReference type="EMBL" id="QNRK01000013">
    <property type="protein sequence ID" value="RBP12879.1"/>
    <property type="molecule type" value="Genomic_DNA"/>
</dbReference>
<evidence type="ECO:0000313" key="4">
    <source>
        <dbReference type="Proteomes" id="UP000253529"/>
    </source>
</evidence>
<dbReference type="InterPro" id="IPR032710">
    <property type="entry name" value="NTF2-like_dom_sf"/>
</dbReference>
<name>A0A366FGN7_9HYPH</name>
<evidence type="ECO:0000313" key="3">
    <source>
        <dbReference type="EMBL" id="RBP12879.1"/>
    </source>
</evidence>
<evidence type="ECO:0000256" key="1">
    <source>
        <dbReference type="SAM" id="MobiDB-lite"/>
    </source>
</evidence>
<organism evidence="3 4">
    <name type="scientific">Roseiarcus fermentans</name>
    <dbReference type="NCBI Taxonomy" id="1473586"/>
    <lineage>
        <taxon>Bacteria</taxon>
        <taxon>Pseudomonadati</taxon>
        <taxon>Pseudomonadota</taxon>
        <taxon>Alphaproteobacteria</taxon>
        <taxon>Hyphomicrobiales</taxon>
        <taxon>Roseiarcaceae</taxon>
        <taxon>Roseiarcus</taxon>
    </lineage>
</organism>
<gene>
    <name evidence="3" type="ORF">DFR50_11368</name>
</gene>
<reference evidence="3 4" key="1">
    <citation type="submission" date="2018-06" db="EMBL/GenBank/DDBJ databases">
        <title>Genomic Encyclopedia of Type Strains, Phase IV (KMG-IV): sequencing the most valuable type-strain genomes for metagenomic binning, comparative biology and taxonomic classification.</title>
        <authorList>
            <person name="Goeker M."/>
        </authorList>
    </citation>
    <scope>NUCLEOTIDE SEQUENCE [LARGE SCALE GENOMIC DNA]</scope>
    <source>
        <strain evidence="3 4">DSM 24875</strain>
    </source>
</reference>
<dbReference type="AlphaFoldDB" id="A0A366FGN7"/>
<dbReference type="Proteomes" id="UP000253529">
    <property type="component" value="Unassembled WGS sequence"/>
</dbReference>
<proteinExistence type="predicted"/>
<feature type="domain" description="SnoaL-like" evidence="2">
    <location>
        <begin position="3"/>
        <end position="111"/>
    </location>
</feature>
<dbReference type="GO" id="GO:0016853">
    <property type="term" value="F:isomerase activity"/>
    <property type="evidence" value="ECO:0007669"/>
    <property type="project" value="UniProtKB-KW"/>
</dbReference>
<dbReference type="SUPFAM" id="SSF54427">
    <property type="entry name" value="NTF2-like"/>
    <property type="match status" value="2"/>
</dbReference>
<keyword evidence="3" id="KW-0413">Isomerase</keyword>
<feature type="region of interest" description="Disordered" evidence="1">
    <location>
        <begin position="133"/>
        <end position="160"/>
    </location>
</feature>
<feature type="domain" description="SnoaL-like" evidence="2">
    <location>
        <begin position="175"/>
        <end position="282"/>
    </location>
</feature>
<dbReference type="Gene3D" id="3.10.450.50">
    <property type="match status" value="2"/>
</dbReference>
<sequence length="303" mass="33290">MLVRALFAERERGETPAMAARLAPDFLYRAHGSWPMWPYRRGPLDRAQFLEASRRFSAEVELLGSDIHEFLTDGESAAAHVTCHAGARGAGAPGDFDLWIFLRLREALIVELAVYVDAAKAAKRLPAGLVEVRAPDGRARPQASQPGERPEGSLDSPGPAADARRRAYLRRIALDFFALRAKGDYPAMLGRLASDFIHNPRGDWTKPPLMADPCDRATFAESLRLINIEYEDLGGEVHEFVADGDRVAAHRTIKLRNRGSGAVAEVDEWVCFRIAAGLIAEMASYVDNAGILRLDRPAYAAQG</sequence>